<keyword evidence="2" id="KW-0808">Transferase</keyword>
<gene>
    <name evidence="4" type="ORF">WJ0W_007064</name>
</gene>
<dbReference type="RefSeq" id="WP_213428414.1">
    <property type="nucleotide sequence ID" value="NZ_AP031286.1"/>
</dbReference>
<protein>
    <submittedName>
        <fullName evidence="4">DNA adenine methylase</fullName>
    </submittedName>
</protein>
<reference evidence="4" key="1">
    <citation type="submission" date="2022-06" db="EMBL/GenBank/DDBJ databases">
        <authorList>
            <person name="Dietemann V."/>
            <person name="Ory F."/>
            <person name="Dainat B."/>
            <person name="Oberhansli S."/>
        </authorList>
    </citation>
    <scope>NUCLEOTIDE SEQUENCE</scope>
    <source>
        <strain evidence="4">Ena-SAMPLE-TAB-26-04-2022-14:26:32:270-5432</strain>
    </source>
</reference>
<evidence type="ECO:0000313" key="5">
    <source>
        <dbReference type="Proteomes" id="UP001154322"/>
    </source>
</evidence>
<keyword evidence="1 4" id="KW-0489">Methyltransferase</keyword>
<dbReference type="SUPFAM" id="SSF53335">
    <property type="entry name" value="S-adenosyl-L-methionine-dependent methyltransferases"/>
    <property type="match status" value="1"/>
</dbReference>
<keyword evidence="5" id="KW-1185">Reference proteome</keyword>
<organism evidence="4 5">
    <name type="scientific">Paenibacillus melissococcoides</name>
    <dbReference type="NCBI Taxonomy" id="2912268"/>
    <lineage>
        <taxon>Bacteria</taxon>
        <taxon>Bacillati</taxon>
        <taxon>Bacillota</taxon>
        <taxon>Bacilli</taxon>
        <taxon>Bacillales</taxon>
        <taxon>Paenibacillaceae</taxon>
        <taxon>Paenibacillus</taxon>
    </lineage>
</organism>
<evidence type="ECO:0000256" key="3">
    <source>
        <dbReference type="ARBA" id="ARBA00022691"/>
    </source>
</evidence>
<dbReference type="InterPro" id="IPR012327">
    <property type="entry name" value="MeTrfase_D12"/>
</dbReference>
<evidence type="ECO:0000313" key="4">
    <source>
        <dbReference type="EMBL" id="CAH8249878.1"/>
    </source>
</evidence>
<dbReference type="PIRSF" id="PIRSF000398">
    <property type="entry name" value="M_m6A_EcoRV"/>
    <property type="match status" value="1"/>
</dbReference>
<dbReference type="EMBL" id="CALYLO010000020">
    <property type="protein sequence ID" value="CAH8249878.1"/>
    <property type="molecule type" value="Genomic_DNA"/>
</dbReference>
<dbReference type="Gene3D" id="3.40.50.150">
    <property type="entry name" value="Vaccinia Virus protein VP39"/>
    <property type="match status" value="2"/>
</dbReference>
<dbReference type="PRINTS" id="PR00505">
    <property type="entry name" value="D12N6MTFRASE"/>
</dbReference>
<comment type="caution">
    <text evidence="4">The sequence shown here is derived from an EMBL/GenBank/DDBJ whole genome shotgun (WGS) entry which is preliminary data.</text>
</comment>
<sequence length="268" mass="31170">MSIPRILHYPGSKWSMAEWIISQMPEHETYLEPFFGSGAVLFSKERSRLETVNDIDGEIVNLFRVIRERPDELAHAIRWTPHSREEYYLSYEEAEDELERARRLIVRLWQGRGGKTARRTGWRSMIEANGPLPGKEWTRFPEKVAVVAERLKGVQVENQPASELLERYRRPKVLIYADPPYVLATRTTSSYRYEMTEADHEELLDALDQHPGPVLLSGYAHPLYDERLKHWKRETRKAKAEGGASREEVLWINPVASSRAGQLVLRFS</sequence>
<dbReference type="PANTHER" id="PTHR30481">
    <property type="entry name" value="DNA ADENINE METHYLASE"/>
    <property type="match status" value="1"/>
</dbReference>
<keyword evidence="3" id="KW-0949">S-adenosyl-L-methionine</keyword>
<evidence type="ECO:0000256" key="2">
    <source>
        <dbReference type="ARBA" id="ARBA00022679"/>
    </source>
</evidence>
<proteinExistence type="predicted"/>
<dbReference type="GO" id="GO:0008168">
    <property type="term" value="F:methyltransferase activity"/>
    <property type="evidence" value="ECO:0007669"/>
    <property type="project" value="UniProtKB-KW"/>
</dbReference>
<dbReference type="Proteomes" id="UP001154322">
    <property type="component" value="Unassembled WGS sequence"/>
</dbReference>
<dbReference type="GO" id="GO:0032259">
    <property type="term" value="P:methylation"/>
    <property type="evidence" value="ECO:0007669"/>
    <property type="project" value="UniProtKB-KW"/>
</dbReference>
<dbReference type="PANTHER" id="PTHR30481:SF4">
    <property type="entry name" value="SITE-SPECIFIC DNA-METHYLTRANSFERASE (ADENINE-SPECIFIC)"/>
    <property type="match status" value="1"/>
</dbReference>
<dbReference type="Pfam" id="PF02086">
    <property type="entry name" value="MethyltransfD12"/>
    <property type="match status" value="1"/>
</dbReference>
<name>A0ABN8UGJ2_9BACL</name>
<evidence type="ECO:0000256" key="1">
    <source>
        <dbReference type="ARBA" id="ARBA00022603"/>
    </source>
</evidence>
<dbReference type="InterPro" id="IPR029063">
    <property type="entry name" value="SAM-dependent_MTases_sf"/>
</dbReference>
<accession>A0ABN8UGJ2</accession>
<dbReference type="InterPro" id="IPR012263">
    <property type="entry name" value="M_m6A_EcoRV"/>
</dbReference>